<organism evidence="12 13">
    <name type="scientific">Salix brachista</name>
    <dbReference type="NCBI Taxonomy" id="2182728"/>
    <lineage>
        <taxon>Eukaryota</taxon>
        <taxon>Viridiplantae</taxon>
        <taxon>Streptophyta</taxon>
        <taxon>Embryophyta</taxon>
        <taxon>Tracheophyta</taxon>
        <taxon>Spermatophyta</taxon>
        <taxon>Magnoliopsida</taxon>
        <taxon>eudicotyledons</taxon>
        <taxon>Gunneridae</taxon>
        <taxon>Pentapetalae</taxon>
        <taxon>rosids</taxon>
        <taxon>fabids</taxon>
        <taxon>Malpighiales</taxon>
        <taxon>Salicaceae</taxon>
        <taxon>Saliceae</taxon>
        <taxon>Salix</taxon>
    </lineage>
</organism>
<evidence type="ECO:0000256" key="10">
    <source>
        <dbReference type="SAM" id="SignalP"/>
    </source>
</evidence>
<dbReference type="GO" id="GO:0005886">
    <property type="term" value="C:plasma membrane"/>
    <property type="evidence" value="ECO:0007669"/>
    <property type="project" value="UniProtKB-ARBA"/>
</dbReference>
<comment type="subcellular location">
    <subcellularLocation>
        <location evidence="1">Membrane</location>
        <topology evidence="1">Multi-pass membrane protein</topology>
    </subcellularLocation>
</comment>
<dbReference type="InterPro" id="IPR027417">
    <property type="entry name" value="P-loop_NTPase"/>
</dbReference>
<feature type="chain" id="PRO_5024327577" description="ABC transporter domain-containing protein" evidence="10">
    <location>
        <begin position="20"/>
        <end position="556"/>
    </location>
</feature>
<dbReference type="Gene3D" id="3.40.50.300">
    <property type="entry name" value="P-loop containing nucleotide triphosphate hydrolases"/>
    <property type="match status" value="1"/>
</dbReference>
<dbReference type="SUPFAM" id="SSF52540">
    <property type="entry name" value="P-loop containing nucleoside triphosphate hydrolases"/>
    <property type="match status" value="1"/>
</dbReference>
<dbReference type="InterPro" id="IPR003439">
    <property type="entry name" value="ABC_transporter-like_ATP-bd"/>
</dbReference>
<dbReference type="PROSITE" id="PS50893">
    <property type="entry name" value="ABC_TRANSPORTER_2"/>
    <property type="match status" value="1"/>
</dbReference>
<keyword evidence="4" id="KW-0547">Nucleotide-binding</keyword>
<evidence type="ECO:0000256" key="6">
    <source>
        <dbReference type="ARBA" id="ARBA00022989"/>
    </source>
</evidence>
<sequence length="556" mass="62391">MSFFIIKLAMSCALRILGGFPCKRWEGRGTESDDSEGAVQLSNRGISRHTNTASGVEISRNGSNPIGEASNNSKKGMVLPFEPHSITFDDVIYSVDMPQEMKVQGVVEDRLTLLKGVSGAFRPGVLTALMCVNGAGKTNLVDVLAVTVYESLLYSAWLRLPSEVDSETRKMFIEEVMELVELNPLRNALVGLPGVTGLSTEQCKRLTIVVELVPNPSIIFLDELTSGLDARAAAIVMRTVRNTVDTGRTVVCTIHQPSIDIFDAFDELFMMKRGGEEIYVGMGRHSSHLINYFEAIGVSKIKDGYNPATWMLEVIPSSKEMALGVDFANIYKNSNLLRSTAQDLSNAKGSMYTAVLFLGYQNGSAVQSVVAVERTVFYRERAAGMYSALSYAFTQALIEITYVFVRAAVYGVIVYAMVGFEWTAAKFFWYLFFMYFTLLYFTFYGMMSMAFTPNHHTAAIVSSAFYLLWNLFSGFVVPRPVSVHYYLNRFEFQVSMVIGYLAKQFCDSVFFDVVCKQRIPIWWRWYCWACPSHGPCMAWLYHSMEIYSEASPKLKQ</sequence>
<evidence type="ECO:0000256" key="3">
    <source>
        <dbReference type="ARBA" id="ARBA00022692"/>
    </source>
</evidence>
<keyword evidence="13" id="KW-1185">Reference proteome</keyword>
<keyword evidence="5" id="KW-0067">ATP-binding</keyword>
<feature type="transmembrane region" description="Helical" evidence="9">
    <location>
        <begin position="458"/>
        <end position="477"/>
    </location>
</feature>
<keyword evidence="7 9" id="KW-0472">Membrane</keyword>
<feature type="transmembrane region" description="Helical" evidence="9">
    <location>
        <begin position="400"/>
        <end position="420"/>
    </location>
</feature>
<dbReference type="GO" id="GO:0005524">
    <property type="term" value="F:ATP binding"/>
    <property type="evidence" value="ECO:0007669"/>
    <property type="project" value="UniProtKB-KW"/>
</dbReference>
<comment type="caution">
    <text evidence="12">The sequence shown here is derived from an EMBL/GenBank/DDBJ whole genome shotgun (WGS) entry which is preliminary data.</text>
</comment>
<name>A0A5N5P098_9ROSI</name>
<dbReference type="AlphaFoldDB" id="A0A5N5P098"/>
<keyword evidence="10" id="KW-0732">Signal</keyword>
<feature type="transmembrane region" description="Helical" evidence="9">
    <location>
        <begin position="427"/>
        <end position="446"/>
    </location>
</feature>
<evidence type="ECO:0000256" key="4">
    <source>
        <dbReference type="ARBA" id="ARBA00022741"/>
    </source>
</evidence>
<dbReference type="Proteomes" id="UP000326939">
    <property type="component" value="Chromosome 1"/>
</dbReference>
<feature type="domain" description="ABC transporter" evidence="11">
    <location>
        <begin position="86"/>
        <end position="298"/>
    </location>
</feature>
<evidence type="ECO:0000256" key="1">
    <source>
        <dbReference type="ARBA" id="ARBA00004141"/>
    </source>
</evidence>
<evidence type="ECO:0000313" key="13">
    <source>
        <dbReference type="Proteomes" id="UP000326939"/>
    </source>
</evidence>
<evidence type="ECO:0000256" key="8">
    <source>
        <dbReference type="SAM" id="MobiDB-lite"/>
    </source>
</evidence>
<feature type="signal peptide" evidence="10">
    <location>
        <begin position="1"/>
        <end position="19"/>
    </location>
</feature>
<dbReference type="GO" id="GO:0016887">
    <property type="term" value="F:ATP hydrolysis activity"/>
    <property type="evidence" value="ECO:0007669"/>
    <property type="project" value="InterPro"/>
</dbReference>
<proteinExistence type="predicted"/>
<dbReference type="GO" id="GO:0140359">
    <property type="term" value="F:ABC-type transporter activity"/>
    <property type="evidence" value="ECO:0007669"/>
    <property type="project" value="InterPro"/>
</dbReference>
<dbReference type="SMART" id="SM00382">
    <property type="entry name" value="AAA"/>
    <property type="match status" value="1"/>
</dbReference>
<keyword evidence="3 9" id="KW-0812">Transmembrane</keyword>
<dbReference type="Pfam" id="PF01061">
    <property type="entry name" value="ABC2_membrane"/>
    <property type="match status" value="1"/>
</dbReference>
<dbReference type="InterPro" id="IPR003593">
    <property type="entry name" value="AAA+_ATPase"/>
</dbReference>
<evidence type="ECO:0000256" key="7">
    <source>
        <dbReference type="ARBA" id="ARBA00023136"/>
    </source>
</evidence>
<protein>
    <recommendedName>
        <fullName evidence="11">ABC transporter domain-containing protein</fullName>
    </recommendedName>
</protein>
<accession>A0A5N5P098</accession>
<evidence type="ECO:0000256" key="5">
    <source>
        <dbReference type="ARBA" id="ARBA00022840"/>
    </source>
</evidence>
<feature type="compositionally biased region" description="Polar residues" evidence="8">
    <location>
        <begin position="40"/>
        <end position="74"/>
    </location>
</feature>
<dbReference type="EMBL" id="VDCV01000001">
    <property type="protein sequence ID" value="KAB5573140.1"/>
    <property type="molecule type" value="Genomic_DNA"/>
</dbReference>
<gene>
    <name evidence="12" type="ORF">DKX38_000334</name>
</gene>
<evidence type="ECO:0000256" key="2">
    <source>
        <dbReference type="ARBA" id="ARBA00022448"/>
    </source>
</evidence>
<reference evidence="13" key="1">
    <citation type="journal article" date="2019" name="Gigascience">
        <title>De novo genome assembly of the endangered Acer yangbiense, a plant species with extremely small populations endemic to Yunnan Province, China.</title>
        <authorList>
            <person name="Yang J."/>
            <person name="Wariss H.M."/>
            <person name="Tao L."/>
            <person name="Zhang R."/>
            <person name="Yun Q."/>
            <person name="Hollingsworth P."/>
            <person name="Dao Z."/>
            <person name="Luo G."/>
            <person name="Guo H."/>
            <person name="Ma Y."/>
            <person name="Sun W."/>
        </authorList>
    </citation>
    <scope>NUCLEOTIDE SEQUENCE [LARGE SCALE GENOMIC DNA]</scope>
    <source>
        <strain evidence="13">cv. br00</strain>
    </source>
</reference>
<keyword evidence="2" id="KW-0813">Transport</keyword>
<evidence type="ECO:0000256" key="9">
    <source>
        <dbReference type="SAM" id="Phobius"/>
    </source>
</evidence>
<evidence type="ECO:0000313" key="12">
    <source>
        <dbReference type="EMBL" id="KAB5573140.1"/>
    </source>
</evidence>
<feature type="region of interest" description="Disordered" evidence="8">
    <location>
        <begin position="28"/>
        <end position="74"/>
    </location>
</feature>
<keyword evidence="6 9" id="KW-1133">Transmembrane helix</keyword>
<evidence type="ECO:0000259" key="11">
    <source>
        <dbReference type="PROSITE" id="PS50893"/>
    </source>
</evidence>
<dbReference type="PANTHER" id="PTHR19241">
    <property type="entry name" value="ATP-BINDING CASSETTE TRANSPORTER"/>
    <property type="match status" value="1"/>
</dbReference>
<dbReference type="InterPro" id="IPR013525">
    <property type="entry name" value="ABC2_TM"/>
</dbReference>